<dbReference type="GO" id="GO:0005886">
    <property type="term" value="C:plasma membrane"/>
    <property type="evidence" value="ECO:0007669"/>
    <property type="project" value="UniProtKB-SubCell"/>
</dbReference>
<gene>
    <name evidence="12" type="ORF">FKG95_05160</name>
</gene>
<dbReference type="InterPro" id="IPR003661">
    <property type="entry name" value="HisK_dim/P_dom"/>
</dbReference>
<name>A0A545TWT1_9PROT</name>
<evidence type="ECO:0000313" key="13">
    <source>
        <dbReference type="Proteomes" id="UP000315252"/>
    </source>
</evidence>
<evidence type="ECO:0000256" key="5">
    <source>
        <dbReference type="ARBA" id="ARBA00022553"/>
    </source>
</evidence>
<keyword evidence="4" id="KW-1003">Cell membrane</keyword>
<accession>A0A545TWT1</accession>
<dbReference type="SUPFAM" id="SSF47384">
    <property type="entry name" value="Homodimeric domain of signal transducing histidine kinase"/>
    <property type="match status" value="1"/>
</dbReference>
<dbReference type="InterPro" id="IPR036890">
    <property type="entry name" value="HATPase_C_sf"/>
</dbReference>
<protein>
    <recommendedName>
        <fullName evidence="3">histidine kinase</fullName>
        <ecNumber evidence="3">2.7.13.3</ecNumber>
    </recommendedName>
</protein>
<keyword evidence="10" id="KW-1133">Transmembrane helix</keyword>
<evidence type="ECO:0000256" key="2">
    <source>
        <dbReference type="ARBA" id="ARBA00004651"/>
    </source>
</evidence>
<dbReference type="GO" id="GO:0000155">
    <property type="term" value="F:phosphorelay sensor kinase activity"/>
    <property type="evidence" value="ECO:0007669"/>
    <property type="project" value="InterPro"/>
</dbReference>
<keyword evidence="13" id="KW-1185">Reference proteome</keyword>
<dbReference type="PROSITE" id="PS50109">
    <property type="entry name" value="HIS_KIN"/>
    <property type="match status" value="1"/>
</dbReference>
<dbReference type="OrthoDB" id="9805942at2"/>
<dbReference type="AlphaFoldDB" id="A0A545TWT1"/>
<keyword evidence="10" id="KW-0472">Membrane</keyword>
<comment type="caution">
    <text evidence="12">The sequence shown here is derived from an EMBL/GenBank/DDBJ whole genome shotgun (WGS) entry which is preliminary data.</text>
</comment>
<evidence type="ECO:0000256" key="9">
    <source>
        <dbReference type="SAM" id="MobiDB-lite"/>
    </source>
</evidence>
<dbReference type="InterPro" id="IPR036097">
    <property type="entry name" value="HisK_dim/P_sf"/>
</dbReference>
<organism evidence="12 13">
    <name type="scientific">Denitrobaculum tricleocarpae</name>
    <dbReference type="NCBI Taxonomy" id="2591009"/>
    <lineage>
        <taxon>Bacteria</taxon>
        <taxon>Pseudomonadati</taxon>
        <taxon>Pseudomonadota</taxon>
        <taxon>Alphaproteobacteria</taxon>
        <taxon>Rhodospirillales</taxon>
        <taxon>Rhodospirillaceae</taxon>
        <taxon>Denitrobaculum</taxon>
    </lineage>
</organism>
<dbReference type="PANTHER" id="PTHR44936">
    <property type="entry name" value="SENSOR PROTEIN CREC"/>
    <property type="match status" value="1"/>
</dbReference>
<evidence type="ECO:0000313" key="12">
    <source>
        <dbReference type="EMBL" id="TQV81641.1"/>
    </source>
</evidence>
<evidence type="ECO:0000256" key="6">
    <source>
        <dbReference type="ARBA" id="ARBA00022679"/>
    </source>
</evidence>
<reference evidence="12 13" key="1">
    <citation type="submission" date="2019-06" db="EMBL/GenBank/DDBJ databases">
        <title>Whole genome sequence for Rhodospirillaceae sp. R148.</title>
        <authorList>
            <person name="Wang G."/>
        </authorList>
    </citation>
    <scope>NUCLEOTIDE SEQUENCE [LARGE SCALE GENOMIC DNA]</scope>
    <source>
        <strain evidence="12 13">R148</strain>
    </source>
</reference>
<sequence>MARVEEAPMLPGVTSKRPSSLWRLFHSIVGKFILLLIVFITVPVMLYSEFRQADQDRQTLILKSVREQGRIIAESLRPLIEREGPSPLPALNSEVKRYATSQSGVKVLFRPAEEARAQAFYFVAAEPTLAAAELARERDSLVERGVFDNLVQSCQVESPIALRHQRPSGKEELLTSITAITTNAGCWAIITTHSTGEFLGTSIGQPYWKTLEVRLAGIIYLVMAAMTIGLFFSIWRGLMSFRDLARDIRIGRLEGANFSVQNKVPELTLVAEEFDRMTSSLQNSADSIRLAAEDNAHAFKTPIAIMRQSLEPLKRIVPPDNPRGQRALDVIEESVDRLDHLVASARRLDQATAELLDPPRHAVDLSQLVERMLAAYVNTFDSRSIVLEMKIAKGVIVRAGEDLLETVIENVIDNAIEASPRGTTVIVELDREQSWGRLTVSDRGPGVPSGDLERIFERYVSLRPQQLPPPATSNNATGVSRNSTLGAEEQSPHLGIGLWIVRRNLQAIGGDVRAENRKDGGLSMILRLPVAG</sequence>
<comment type="subcellular location">
    <subcellularLocation>
        <location evidence="2">Cell membrane</location>
        <topology evidence="2">Multi-pass membrane protein</topology>
    </subcellularLocation>
</comment>
<evidence type="ECO:0000256" key="3">
    <source>
        <dbReference type="ARBA" id="ARBA00012438"/>
    </source>
</evidence>
<keyword evidence="8" id="KW-0902">Two-component regulatory system</keyword>
<evidence type="ECO:0000256" key="4">
    <source>
        <dbReference type="ARBA" id="ARBA00022475"/>
    </source>
</evidence>
<feature type="transmembrane region" description="Helical" evidence="10">
    <location>
        <begin position="24"/>
        <end position="47"/>
    </location>
</feature>
<proteinExistence type="predicted"/>
<keyword evidence="6" id="KW-0808">Transferase</keyword>
<dbReference type="EMBL" id="VHSH01000002">
    <property type="protein sequence ID" value="TQV81641.1"/>
    <property type="molecule type" value="Genomic_DNA"/>
</dbReference>
<dbReference type="InterPro" id="IPR003594">
    <property type="entry name" value="HATPase_dom"/>
</dbReference>
<evidence type="ECO:0000259" key="11">
    <source>
        <dbReference type="PROSITE" id="PS50109"/>
    </source>
</evidence>
<evidence type="ECO:0000256" key="1">
    <source>
        <dbReference type="ARBA" id="ARBA00000085"/>
    </source>
</evidence>
<keyword evidence="10" id="KW-0812">Transmembrane</keyword>
<feature type="compositionally biased region" description="Polar residues" evidence="9">
    <location>
        <begin position="472"/>
        <end position="485"/>
    </location>
</feature>
<evidence type="ECO:0000256" key="7">
    <source>
        <dbReference type="ARBA" id="ARBA00022777"/>
    </source>
</evidence>
<dbReference type="Pfam" id="PF02518">
    <property type="entry name" value="HATPase_c"/>
    <property type="match status" value="1"/>
</dbReference>
<dbReference type="Gene3D" id="1.10.287.130">
    <property type="match status" value="1"/>
</dbReference>
<feature type="region of interest" description="Disordered" evidence="9">
    <location>
        <begin position="466"/>
        <end position="487"/>
    </location>
</feature>
<comment type="catalytic activity">
    <reaction evidence="1">
        <text>ATP + protein L-histidine = ADP + protein N-phospho-L-histidine.</text>
        <dbReference type="EC" id="2.7.13.3"/>
    </reaction>
</comment>
<feature type="transmembrane region" description="Helical" evidence="10">
    <location>
        <begin position="213"/>
        <end position="235"/>
    </location>
</feature>
<dbReference type="Gene3D" id="3.30.565.10">
    <property type="entry name" value="Histidine kinase-like ATPase, C-terminal domain"/>
    <property type="match status" value="1"/>
</dbReference>
<dbReference type="SMART" id="SM00388">
    <property type="entry name" value="HisKA"/>
    <property type="match status" value="1"/>
</dbReference>
<dbReference type="Proteomes" id="UP000315252">
    <property type="component" value="Unassembled WGS sequence"/>
</dbReference>
<dbReference type="RefSeq" id="WP_142895272.1">
    <property type="nucleotide sequence ID" value="NZ_ML660053.1"/>
</dbReference>
<dbReference type="CDD" id="cd00082">
    <property type="entry name" value="HisKA"/>
    <property type="match status" value="1"/>
</dbReference>
<evidence type="ECO:0000256" key="8">
    <source>
        <dbReference type="ARBA" id="ARBA00023012"/>
    </source>
</evidence>
<feature type="domain" description="Histidine kinase" evidence="11">
    <location>
        <begin position="294"/>
        <end position="532"/>
    </location>
</feature>
<dbReference type="InterPro" id="IPR050980">
    <property type="entry name" value="2C_sensor_his_kinase"/>
</dbReference>
<dbReference type="PANTHER" id="PTHR44936:SF9">
    <property type="entry name" value="SENSOR PROTEIN CREC"/>
    <property type="match status" value="1"/>
</dbReference>
<dbReference type="InterPro" id="IPR005467">
    <property type="entry name" value="His_kinase_dom"/>
</dbReference>
<evidence type="ECO:0000256" key="10">
    <source>
        <dbReference type="SAM" id="Phobius"/>
    </source>
</evidence>
<dbReference type="CDD" id="cd00075">
    <property type="entry name" value="HATPase"/>
    <property type="match status" value="1"/>
</dbReference>
<dbReference type="EC" id="2.7.13.3" evidence="3"/>
<keyword evidence="5" id="KW-0597">Phosphoprotein</keyword>
<keyword evidence="7 12" id="KW-0418">Kinase</keyword>
<dbReference type="SUPFAM" id="SSF55874">
    <property type="entry name" value="ATPase domain of HSP90 chaperone/DNA topoisomerase II/histidine kinase"/>
    <property type="match status" value="1"/>
</dbReference>
<dbReference type="SMART" id="SM00387">
    <property type="entry name" value="HATPase_c"/>
    <property type="match status" value="1"/>
</dbReference>